<feature type="transmembrane region" description="Helical" evidence="10">
    <location>
        <begin position="1666"/>
        <end position="1685"/>
    </location>
</feature>
<keyword evidence="7" id="KW-0067">ATP-binding</keyword>
<organism evidence="13 14">
    <name type="scientific">Synchytrium microbalum</name>
    <dbReference type="NCBI Taxonomy" id="1806994"/>
    <lineage>
        <taxon>Eukaryota</taxon>
        <taxon>Fungi</taxon>
        <taxon>Fungi incertae sedis</taxon>
        <taxon>Chytridiomycota</taxon>
        <taxon>Chytridiomycota incertae sedis</taxon>
        <taxon>Chytridiomycetes</taxon>
        <taxon>Synchytriales</taxon>
        <taxon>Synchytriaceae</taxon>
        <taxon>Synchytrium</taxon>
    </lineage>
</organism>
<dbReference type="OrthoDB" id="6500128at2759"/>
<comment type="similarity">
    <text evidence="2">Belongs to the ABC transporter superfamily. ABCB family. Mitochondrial peptide exporter (TC 3.A.1.212) subfamily.</text>
</comment>
<feature type="transmembrane region" description="Helical" evidence="10">
    <location>
        <begin position="918"/>
        <end position="940"/>
    </location>
</feature>
<feature type="domain" description="ABC transporter" evidence="11">
    <location>
        <begin position="346"/>
        <end position="584"/>
    </location>
</feature>
<proteinExistence type="inferred from homology"/>
<feature type="transmembrane region" description="Helical" evidence="10">
    <location>
        <begin position="1297"/>
        <end position="1315"/>
    </location>
</feature>
<dbReference type="InterPro" id="IPR036640">
    <property type="entry name" value="ABC1_TM_sf"/>
</dbReference>
<dbReference type="STRING" id="1806994.A0A507C311"/>
<evidence type="ECO:0000256" key="5">
    <source>
        <dbReference type="ARBA" id="ARBA00022692"/>
    </source>
</evidence>
<keyword evidence="4" id="KW-0813">Transport</keyword>
<feature type="transmembrane region" description="Helical" evidence="10">
    <location>
        <begin position="774"/>
        <end position="795"/>
    </location>
</feature>
<feature type="domain" description="ABC transporter" evidence="11">
    <location>
        <begin position="977"/>
        <end position="1214"/>
    </location>
</feature>
<evidence type="ECO:0000256" key="9">
    <source>
        <dbReference type="ARBA" id="ARBA00023136"/>
    </source>
</evidence>
<dbReference type="Gene3D" id="3.40.50.300">
    <property type="entry name" value="P-loop containing nucleotide triphosphate hydrolases"/>
    <property type="match status" value="2"/>
</dbReference>
<reference evidence="13 14" key="1">
    <citation type="journal article" date="2019" name="Sci. Rep.">
        <title>Comparative genomics of chytrid fungi reveal insights into the obligate biotrophic and pathogenic lifestyle of Synchytrium endobioticum.</title>
        <authorList>
            <person name="van de Vossenberg B.T.L.H."/>
            <person name="Warris S."/>
            <person name="Nguyen H.D.T."/>
            <person name="van Gent-Pelzer M.P.E."/>
            <person name="Joly D.L."/>
            <person name="van de Geest H.C."/>
            <person name="Bonants P.J.M."/>
            <person name="Smith D.S."/>
            <person name="Levesque C.A."/>
            <person name="van der Lee T.A.J."/>
        </authorList>
    </citation>
    <scope>NUCLEOTIDE SEQUENCE [LARGE SCALE GENOMIC DNA]</scope>
    <source>
        <strain evidence="13 14">JEL517</strain>
    </source>
</reference>
<dbReference type="InterPro" id="IPR017871">
    <property type="entry name" value="ABC_transporter-like_CS"/>
</dbReference>
<dbReference type="SUPFAM" id="SSF52540">
    <property type="entry name" value="P-loop containing nucleoside triphosphate hydrolases"/>
    <property type="match status" value="2"/>
</dbReference>
<evidence type="ECO:0000256" key="10">
    <source>
        <dbReference type="SAM" id="Phobius"/>
    </source>
</evidence>
<dbReference type="Pfam" id="PF13632">
    <property type="entry name" value="Glyco_trans_2_3"/>
    <property type="match status" value="1"/>
</dbReference>
<evidence type="ECO:0000256" key="6">
    <source>
        <dbReference type="ARBA" id="ARBA00022741"/>
    </source>
</evidence>
<dbReference type="InterPro" id="IPR001173">
    <property type="entry name" value="Glyco_trans_2-like"/>
</dbReference>
<dbReference type="InterPro" id="IPR003593">
    <property type="entry name" value="AAA+_ATPase"/>
</dbReference>
<feature type="transmembrane region" description="Helical" evidence="10">
    <location>
        <begin position="653"/>
        <end position="675"/>
    </location>
</feature>
<feature type="domain" description="ABC transmembrane type-1" evidence="12">
    <location>
        <begin position="22"/>
        <end position="311"/>
    </location>
</feature>
<evidence type="ECO:0000256" key="1">
    <source>
        <dbReference type="ARBA" id="ARBA00004141"/>
    </source>
</evidence>
<feature type="transmembrane region" description="Helical" evidence="10">
    <location>
        <begin position="881"/>
        <end position="906"/>
    </location>
</feature>
<comment type="subcellular location">
    <subcellularLocation>
        <location evidence="1">Membrane</location>
        <topology evidence="1">Multi-pass membrane protein</topology>
    </subcellularLocation>
</comment>
<evidence type="ECO:0000259" key="12">
    <source>
        <dbReference type="PROSITE" id="PS50929"/>
    </source>
</evidence>
<comment type="caution">
    <text evidence="13">The sequence shown here is derived from an EMBL/GenBank/DDBJ whole genome shotgun (WGS) entry which is preliminary data.</text>
</comment>
<dbReference type="FunFam" id="3.40.50.300:FF:000836">
    <property type="entry name" value="ABC transporter B family member 25"/>
    <property type="match status" value="1"/>
</dbReference>
<gene>
    <name evidence="13" type="ORF">SmJEL517_g04543</name>
</gene>
<feature type="transmembrane region" description="Helical" evidence="10">
    <location>
        <begin position="1272"/>
        <end position="1291"/>
    </location>
</feature>
<dbReference type="FunFam" id="3.40.50.300:FF:000218">
    <property type="entry name" value="Multidrug ABC transporter ATP-binding protein"/>
    <property type="match status" value="1"/>
</dbReference>
<dbReference type="CDD" id="cd18578">
    <property type="entry name" value="ABC_6TM_Pgp_ABCB1_D2_like"/>
    <property type="match status" value="1"/>
</dbReference>
<comment type="similarity">
    <text evidence="3">Belongs to the ABC transporter superfamily. ABCB family. Multidrug resistance exporter (TC 3.A.1.201) subfamily.</text>
</comment>
<dbReference type="InterPro" id="IPR003439">
    <property type="entry name" value="ABC_transporter-like_ATP-bd"/>
</dbReference>
<dbReference type="RefSeq" id="XP_031023561.1">
    <property type="nucleotide sequence ID" value="XM_031170471.1"/>
</dbReference>
<accession>A0A507C311</accession>
<evidence type="ECO:0000313" key="14">
    <source>
        <dbReference type="Proteomes" id="UP000319731"/>
    </source>
</evidence>
<dbReference type="Pfam" id="PF00005">
    <property type="entry name" value="ABC_tran"/>
    <property type="match status" value="2"/>
</dbReference>
<feature type="transmembrane region" description="Helical" evidence="10">
    <location>
        <begin position="146"/>
        <end position="164"/>
    </location>
</feature>
<dbReference type="PROSITE" id="PS50929">
    <property type="entry name" value="ABC_TM1F"/>
    <property type="match status" value="2"/>
</dbReference>
<feature type="domain" description="ABC transmembrane type-1" evidence="12">
    <location>
        <begin position="657"/>
        <end position="942"/>
    </location>
</feature>
<feature type="transmembrane region" description="Helical" evidence="10">
    <location>
        <begin position="246"/>
        <end position="265"/>
    </location>
</feature>
<dbReference type="SUPFAM" id="SSF53448">
    <property type="entry name" value="Nucleotide-diphospho-sugar transferases"/>
    <property type="match status" value="1"/>
</dbReference>
<dbReference type="GO" id="GO:0015421">
    <property type="term" value="F:ABC-type oligopeptide transporter activity"/>
    <property type="evidence" value="ECO:0007669"/>
    <property type="project" value="TreeGrafter"/>
</dbReference>
<sequence length="1760" mass="195102">MAISFIGVLFKYADGVNIFLLVLGVVFAMLSGSVFPLYVQVLGTTVNSSVAYETGQLNGQIQQVIQDFALKMVGLAVLAFVSGFSGTFCWIIQAERRCAIWRELYFASLLSQDMAWYEKQEMGQLSTRSASDVNLIAEGTGLTIRTLIHSTTAVIISLCLALYTSWRLTLVLLGTLPLPVVGYMLVWRYLYRNVRKLRDATAKSGAVATEALQNMTTVMYINAQLNVIHRYAAPLKRTYRMLRNTISAQAISVLIVTIFFFGLRAPILYYAGSLVLNNNLKYGDALSTFFQIAFAAIFFGNILSTIQTISNSVEAAQKVVEVIEHTSDLDVNGEEGYFISQITLGIEFRDVTFRYPSRPELLVLQDFNLTIRPSQKIALVGQSGASKSTILQLLLRMYEFENGEILIDGVSIRDINVKSLRQCIGVVSQEPVLFDATLYENVSFGASQGQFIDSPDVSAALAAAHALEFVSKLPDGLHTFLNGGVTLSGGQKQRIALARAIIRNPPILLLDEATSALDSKSEAAVQVALEELAQNRITLVVAHRLSTIKDADCIIVMNSGQVVETGSHFDLLQRQGTYAALYAAQSMQTGNASIRSFPISKVSDNSSSVNSRYDENEPLLLVDGKEGDELAETLAKRKFPYELLFSLCKRDPFYVSVALVGSVIDGLAFPLESLLLGTIFRSFSQVASLTEPNLFYYSFLFLPLAVFIGIGHTLVYWGVDIASENLSKRLRYMTLQKLMAQDMYYYDSPDTSPNVTATRLATDVETVKAVGVGLVGKVIAFIVAVGAGTIIALYYGWRLALFMVAVSPILLLGVVFELKAMSGYHEARRRVFAASSSFASDVCRNIKAVTMLGNPEVFTERYKDLLQPAYRTGLTKAVISGLGFGAFQTSLIIVVLATFGFAYFLITRNLSSIGDISIVIMVILFTISFVGVTIIGIGNVSEGSASAIALADILQSEVQLDIRDTSGRTRPAKQCDISLKDVVFTFPSRTQSKVLNRLSVVIPNGRRVAIVGASGAGKSTIALLLARIYDVQAGSIQMDNTSLPNWNLRALRSHYGVVGQEPILFNISIFENIICGSDKAQSEDVYQAAKAASIHDFIRSLPNGYHTKVGEMGSLLSTGQKQRIALARALVRKPACFIFDEATRFALDAKSEASIEEALAKLSKGITTVVISHRLRTIQTCDQICVVEAGQIVEVGTYTELIRLGGVFFKGLNAPKIRSGLVAKPSSIPHLRRTEEFKKWRALVTSTMKEEISRVTNISEFRIISEENFTKCIGLLSALVLPALIFGPVVIPDAYAYFLAGYYILQLLFWARAIFNVNVSCTRVKDAVTRNSYLDKTQYRHIFIIPNWQEDLNCLRYTMRQLAMHRYAVKSYTVVLAMEEREDGYKVKADTLVSEFSGYFQSILVTVHKLVPGEVKGKGANVNYASRQTLKILTSRGIPIQKQMVTVLDADSGVPELYITECEHALAKSARPQSAFLLGFNLYCNKYMSTPIFTRVLDVTMTQYLLARLATDQPYIMSNYTFSMSLIQRIGFWDAGFKGITEDSHMYCKVIFESGGDSELIPIYVPIHSSSAIDESASLWKQIHDRYHQGKRHSLGMMEFGYSLKRTIDLWNVSSWTFRIRQINAVLQIAEAYWMMQASAPFFLFGYPIIWLWGGPLLNTSLGLCLKWMCAICYVLLLAVGVIYFEFHKFMETTYNVSASERRSAYADIVELPWIPFSVTLLSLCNIDAGCRLLLGQVIEWFPAPKPTFEYEALRPLSEE</sequence>
<dbReference type="SMART" id="SM00382">
    <property type="entry name" value="AAA"/>
    <property type="match status" value="2"/>
</dbReference>
<keyword evidence="5 10" id="KW-0812">Transmembrane</keyword>
<dbReference type="CDD" id="cd18577">
    <property type="entry name" value="ABC_6TM_Pgp_ABCB1_D1_like"/>
    <property type="match status" value="1"/>
</dbReference>
<keyword evidence="9 10" id="KW-0472">Membrane</keyword>
<keyword evidence="8 10" id="KW-1133">Transmembrane helix</keyword>
<evidence type="ECO:0000256" key="8">
    <source>
        <dbReference type="ARBA" id="ARBA00022989"/>
    </source>
</evidence>
<dbReference type="PROSITE" id="PS50893">
    <property type="entry name" value="ABC_TRANSPORTER_2"/>
    <property type="match status" value="2"/>
</dbReference>
<dbReference type="InterPro" id="IPR027417">
    <property type="entry name" value="P-loop_NTPase"/>
</dbReference>
<feature type="transmembrane region" description="Helical" evidence="10">
    <location>
        <begin position="72"/>
        <end position="92"/>
    </location>
</feature>
<dbReference type="PANTHER" id="PTHR43394">
    <property type="entry name" value="ATP-DEPENDENT PERMEASE MDL1, MITOCHONDRIAL"/>
    <property type="match status" value="1"/>
</dbReference>
<dbReference type="PROSITE" id="PS00211">
    <property type="entry name" value="ABC_TRANSPORTER_1"/>
    <property type="match status" value="1"/>
</dbReference>
<feature type="transmembrane region" description="Helical" evidence="10">
    <location>
        <begin position="695"/>
        <end position="719"/>
    </location>
</feature>
<dbReference type="Pfam" id="PF00664">
    <property type="entry name" value="ABC_membrane"/>
    <property type="match status" value="2"/>
</dbReference>
<evidence type="ECO:0000259" key="11">
    <source>
        <dbReference type="PROSITE" id="PS50893"/>
    </source>
</evidence>
<dbReference type="InterPro" id="IPR039421">
    <property type="entry name" value="Type_1_exporter"/>
</dbReference>
<keyword evidence="14" id="KW-1185">Reference proteome</keyword>
<evidence type="ECO:0000256" key="4">
    <source>
        <dbReference type="ARBA" id="ARBA00022448"/>
    </source>
</evidence>
<evidence type="ECO:0000256" key="3">
    <source>
        <dbReference type="ARBA" id="ARBA00007577"/>
    </source>
</evidence>
<dbReference type="GeneID" id="42005768"/>
<dbReference type="InterPro" id="IPR011527">
    <property type="entry name" value="ABC1_TM_dom"/>
</dbReference>
<evidence type="ECO:0000256" key="7">
    <source>
        <dbReference type="ARBA" id="ARBA00022840"/>
    </source>
</evidence>
<dbReference type="GO" id="GO:0005524">
    <property type="term" value="F:ATP binding"/>
    <property type="evidence" value="ECO:0007669"/>
    <property type="project" value="UniProtKB-KW"/>
</dbReference>
<dbReference type="GO" id="GO:0005743">
    <property type="term" value="C:mitochondrial inner membrane"/>
    <property type="evidence" value="ECO:0007669"/>
    <property type="project" value="TreeGrafter"/>
</dbReference>
<dbReference type="Gene3D" id="1.20.1560.10">
    <property type="entry name" value="ABC transporter type 1, transmembrane domain"/>
    <property type="match status" value="1"/>
</dbReference>
<evidence type="ECO:0000313" key="13">
    <source>
        <dbReference type="EMBL" id="TPX32336.1"/>
    </source>
</evidence>
<name>A0A507C311_9FUNG</name>
<dbReference type="EMBL" id="QEAO01000031">
    <property type="protein sequence ID" value="TPX32336.1"/>
    <property type="molecule type" value="Genomic_DNA"/>
</dbReference>
<protein>
    <submittedName>
        <fullName evidence="13">Uncharacterized protein</fullName>
    </submittedName>
</protein>
<dbReference type="GO" id="GO:0090374">
    <property type="term" value="P:oligopeptide export from mitochondrion"/>
    <property type="evidence" value="ECO:0007669"/>
    <property type="project" value="TreeGrafter"/>
</dbReference>
<dbReference type="Proteomes" id="UP000319731">
    <property type="component" value="Unassembled WGS sequence"/>
</dbReference>
<feature type="transmembrane region" description="Helical" evidence="10">
    <location>
        <begin position="170"/>
        <end position="190"/>
    </location>
</feature>
<dbReference type="SUPFAM" id="SSF90123">
    <property type="entry name" value="ABC transporter transmembrane region"/>
    <property type="match status" value="2"/>
</dbReference>
<feature type="transmembrane region" description="Helical" evidence="10">
    <location>
        <begin position="1632"/>
        <end position="1654"/>
    </location>
</feature>
<feature type="transmembrane region" description="Helical" evidence="10">
    <location>
        <begin position="18"/>
        <end position="39"/>
    </location>
</feature>
<feature type="transmembrane region" description="Helical" evidence="10">
    <location>
        <begin position="801"/>
        <end position="820"/>
    </location>
</feature>
<dbReference type="PANTHER" id="PTHR43394:SF27">
    <property type="entry name" value="ATP-DEPENDENT TRANSLOCASE ABCB1-LIKE"/>
    <property type="match status" value="1"/>
</dbReference>
<feature type="transmembrane region" description="Helical" evidence="10">
    <location>
        <begin position="285"/>
        <end position="303"/>
    </location>
</feature>
<dbReference type="GO" id="GO:0016887">
    <property type="term" value="F:ATP hydrolysis activity"/>
    <property type="evidence" value="ECO:0007669"/>
    <property type="project" value="InterPro"/>
</dbReference>
<evidence type="ECO:0000256" key="2">
    <source>
        <dbReference type="ARBA" id="ARBA00005580"/>
    </source>
</evidence>
<keyword evidence="6" id="KW-0547">Nucleotide-binding</keyword>
<dbReference type="InterPro" id="IPR029044">
    <property type="entry name" value="Nucleotide-diphossugar_trans"/>
</dbReference>